<evidence type="ECO:0008006" key="3">
    <source>
        <dbReference type="Google" id="ProtNLM"/>
    </source>
</evidence>
<protein>
    <recommendedName>
        <fullName evidence="3">DUF4142 domain-containing protein</fullName>
    </recommendedName>
</protein>
<evidence type="ECO:0000313" key="2">
    <source>
        <dbReference type="Proteomes" id="UP000817854"/>
    </source>
</evidence>
<dbReference type="RefSeq" id="WP_140963216.1">
    <property type="nucleotide sequence ID" value="NZ_VEVQ02000009.1"/>
</dbReference>
<reference evidence="2" key="1">
    <citation type="submission" date="2019-05" db="EMBL/GenBank/DDBJ databases">
        <title>Flavobacterium profundi sp. nov., isolated from a deep-sea seamount.</title>
        <authorList>
            <person name="Zhang D.-C."/>
        </authorList>
    </citation>
    <scope>NUCLEOTIDE SEQUENCE [LARGE SCALE GENOMIC DNA]</scope>
    <source>
        <strain evidence="2">EC11</strain>
    </source>
</reference>
<dbReference type="PROSITE" id="PS51257">
    <property type="entry name" value="PROKAR_LIPOPROTEIN"/>
    <property type="match status" value="1"/>
</dbReference>
<evidence type="ECO:0000313" key="1">
    <source>
        <dbReference type="EMBL" id="NHN26904.1"/>
    </source>
</evidence>
<keyword evidence="2" id="KW-1185">Reference proteome</keyword>
<organism evidence="1 2">
    <name type="scientific">Flavobacterium jejuense</name>
    <dbReference type="NCBI Taxonomy" id="1544455"/>
    <lineage>
        <taxon>Bacteria</taxon>
        <taxon>Pseudomonadati</taxon>
        <taxon>Bacteroidota</taxon>
        <taxon>Flavobacteriia</taxon>
        <taxon>Flavobacteriales</taxon>
        <taxon>Flavobacteriaceae</taxon>
        <taxon>Flavobacterium</taxon>
    </lineage>
</organism>
<proteinExistence type="predicted"/>
<dbReference type="EMBL" id="VEVQ02000009">
    <property type="protein sequence ID" value="NHN26904.1"/>
    <property type="molecule type" value="Genomic_DNA"/>
</dbReference>
<name>A0ABX0IYS9_9FLAO</name>
<comment type="caution">
    <text evidence="1">The sequence shown here is derived from an EMBL/GenBank/DDBJ whole genome shotgun (WGS) entry which is preliminary data.</text>
</comment>
<sequence length="189" mass="21772">MRKTNPKRTLHFYLILCGLTLLTVTSCVFTNNKEEDSLMTYINGNDYKYENVEAELLAEFSEKNLNLISISNKVKEKEVPFRVKCLAKNLAQEQIKINKIINQITSEKLIIIPSINIQNDSNELDKVDSENFKKKYLEIVTKIIKSQIHDLTMLSETTKDVDFKILALQTIVKLSNSLDEVKQIKTTQT</sequence>
<dbReference type="Proteomes" id="UP000817854">
    <property type="component" value="Unassembled WGS sequence"/>
</dbReference>
<accession>A0ABX0IYS9</accession>
<reference evidence="1 2" key="2">
    <citation type="submission" date="2019-05" db="EMBL/GenBank/DDBJ databases">
        <authorList>
            <person name="Lianzixin W."/>
        </authorList>
    </citation>
    <scope>NUCLEOTIDE SEQUENCE [LARGE SCALE GENOMIC DNA]</scope>
    <source>
        <strain evidence="1 2">EC11</strain>
    </source>
</reference>
<reference evidence="1 2" key="3">
    <citation type="submission" date="2020-02" db="EMBL/GenBank/DDBJ databases">
        <title>Flavobacterium profundi sp. nov., isolated from a deep-sea seamount.</title>
        <authorList>
            <person name="Zhang D.-C."/>
        </authorList>
    </citation>
    <scope>NUCLEOTIDE SEQUENCE [LARGE SCALE GENOMIC DNA]</scope>
    <source>
        <strain evidence="1 2">EC11</strain>
    </source>
</reference>
<gene>
    <name evidence="1" type="ORF">FIA58_014560</name>
</gene>